<organism evidence="2 3">
    <name type="scientific">Treponema porcinum</name>
    <dbReference type="NCBI Taxonomy" id="261392"/>
    <lineage>
        <taxon>Bacteria</taxon>
        <taxon>Pseudomonadati</taxon>
        <taxon>Spirochaetota</taxon>
        <taxon>Spirochaetia</taxon>
        <taxon>Spirochaetales</taxon>
        <taxon>Treponemataceae</taxon>
        <taxon>Treponema</taxon>
    </lineage>
</organism>
<evidence type="ECO:0000313" key="3">
    <source>
        <dbReference type="Proteomes" id="UP000190423"/>
    </source>
</evidence>
<protein>
    <submittedName>
        <fullName evidence="2">Uncharacterized protein</fullName>
    </submittedName>
</protein>
<keyword evidence="1" id="KW-0732">Signal</keyword>
<sequence>MKKIIAVILTLYVAAGFAFAQSEASALPEDEIKVDLTKKTITPKNQHLDPEDKTGKVIIEYTPMVDEVRISYTCMYNLYEQGKAMNAILGCLEDFTKDNNYYHYKYMEKDRERYYKDSRGIKWAEYTAHVKFTR</sequence>
<dbReference type="OrthoDB" id="360157at2"/>
<proteinExistence type="predicted"/>
<feature type="signal peptide" evidence="1">
    <location>
        <begin position="1"/>
        <end position="20"/>
    </location>
</feature>
<dbReference type="GeneID" id="78315380"/>
<dbReference type="EMBL" id="FUWG01000002">
    <property type="protein sequence ID" value="SJZ29554.1"/>
    <property type="molecule type" value="Genomic_DNA"/>
</dbReference>
<evidence type="ECO:0000256" key="1">
    <source>
        <dbReference type="SAM" id="SignalP"/>
    </source>
</evidence>
<dbReference type="AlphaFoldDB" id="A0A1T4JHB7"/>
<dbReference type="Proteomes" id="UP000190423">
    <property type="component" value="Unassembled WGS sequence"/>
</dbReference>
<dbReference type="STRING" id="261392.SAMN02745149_00056"/>
<evidence type="ECO:0000313" key="2">
    <source>
        <dbReference type="EMBL" id="SJZ29554.1"/>
    </source>
</evidence>
<dbReference type="RefSeq" id="WP_078931984.1">
    <property type="nucleotide sequence ID" value="NZ_FUWG01000002.1"/>
</dbReference>
<reference evidence="2 3" key="1">
    <citation type="submission" date="2017-02" db="EMBL/GenBank/DDBJ databases">
        <authorList>
            <person name="Peterson S.W."/>
        </authorList>
    </citation>
    <scope>NUCLEOTIDE SEQUENCE [LARGE SCALE GENOMIC DNA]</scope>
    <source>
        <strain evidence="2 3">ATCC BAA-908</strain>
    </source>
</reference>
<gene>
    <name evidence="2" type="ORF">SAMN02745149_00056</name>
</gene>
<name>A0A1T4JHB7_TREPO</name>
<feature type="chain" id="PRO_5013159927" evidence="1">
    <location>
        <begin position="21"/>
        <end position="134"/>
    </location>
</feature>
<accession>A0A1T4JHB7</accession>
<keyword evidence="3" id="KW-1185">Reference proteome</keyword>